<dbReference type="SMART" id="SM00355">
    <property type="entry name" value="ZnF_C2H2"/>
    <property type="match status" value="3"/>
</dbReference>
<dbReference type="Proteomes" id="UP000076837">
    <property type="component" value="Unassembled WGS sequence"/>
</dbReference>
<reference evidence="2 3" key="1">
    <citation type="journal article" date="2016" name="Sci. Rep.">
        <title>Draft genome sequencing and secretome analysis of fungal phytopathogen Ascochyta rabiei provides insight into the necrotrophic effector repertoire.</title>
        <authorList>
            <person name="Verma S."/>
            <person name="Gazara R.K."/>
            <person name="Nizam S."/>
            <person name="Parween S."/>
            <person name="Chattopadhyay D."/>
            <person name="Verma P.K."/>
        </authorList>
    </citation>
    <scope>NUCLEOTIDE SEQUENCE [LARGE SCALE GENOMIC DNA]</scope>
    <source>
        <strain evidence="2 3">ArDII</strain>
    </source>
</reference>
<dbReference type="Gene3D" id="1.25.40.20">
    <property type="entry name" value="Ankyrin repeat-containing domain"/>
    <property type="match status" value="2"/>
</dbReference>
<keyword evidence="3" id="KW-1185">Reference proteome</keyword>
<dbReference type="InterPro" id="IPR036770">
    <property type="entry name" value="Ankyrin_rpt-contain_sf"/>
</dbReference>
<dbReference type="AlphaFoldDB" id="A0A163IC08"/>
<protein>
    <submittedName>
        <fullName evidence="2">Metal ion binding</fullName>
    </submittedName>
</protein>
<dbReference type="SUPFAM" id="SSF57667">
    <property type="entry name" value="beta-beta-alpha zinc fingers"/>
    <property type="match status" value="2"/>
</dbReference>
<dbReference type="PROSITE" id="PS00028">
    <property type="entry name" value="ZINC_FINGER_C2H2_1"/>
    <property type="match status" value="2"/>
</dbReference>
<dbReference type="STRING" id="5454.A0A163IC08"/>
<sequence>MSSEVFSCTECDRTFDALGRFNQHLKTHKKPYICKNCGRGFGLRADLHRHIEARHRVGNPRYGCGIQDCNMKISRKDNIASHMKRYHPEKRRDTAPRNRSRVGAKLNSNDEDSISTALESEPHKVFDWWQSASTGNLYALKSILNGEFDVNSQAQDQNTALHCAARTGQTAIIHFLLEENARLDIENEKLETPLYEAALGGHSECVLLLLRAGGSVRMFESDSWNSSVPGFVDHIVRIGDVQLVQAVLAVEKPQLKKDRTSKAHALAIAAAKIGQIPILQSILKSDPDAAEYRGRKAAPIQHAVSRGQMSAVQILLAPSGHCKDPSNKSSRTISRMHCLIRSAAKRGFLAVLEMLLEYEPNATINWGHLVALAAENGHSEVVRYLLVVGKVDLGLHTDPLNWAAGRGHLNVVEILLSNGAQHNLLCGNGGTAIHSAARNGHLKVVETLLNHGARHNMLNSHLETPLLAAFWNNKLDIVRVLSRYDNSILEPEETCYETTSLVGVAQRLLDKQKLSINSRGYARETWVKYKSLLYLAAEFNDFELAMFVLNHRDWDPQDVNLEHSAVFWHSSTALDTAKRKGHNEMAQLLIEHGASYGTQEQQKQPIPIRVEPDHTIGDKRPEMQEDMDLTFGSDLEEQPYSYIDEYMNLDGDEPSFEAPDKPEEAIQNTQTTWMSTVLG</sequence>
<comment type="caution">
    <text evidence="2">The sequence shown here is derived from an EMBL/GenBank/DDBJ whole genome shotgun (WGS) entry which is preliminary data.</text>
</comment>
<evidence type="ECO:0000313" key="3">
    <source>
        <dbReference type="Proteomes" id="UP000076837"/>
    </source>
</evidence>
<dbReference type="PANTHER" id="PTHR24123:SF33">
    <property type="entry name" value="PROTEIN HOS4"/>
    <property type="match status" value="1"/>
</dbReference>
<dbReference type="PROSITE" id="PS50157">
    <property type="entry name" value="ZINC_FINGER_C2H2_2"/>
    <property type="match status" value="3"/>
</dbReference>
<dbReference type="InterPro" id="IPR002110">
    <property type="entry name" value="Ankyrin_rpt"/>
</dbReference>
<dbReference type="EMBL" id="JYNV01000122">
    <property type="protein sequence ID" value="KZM25694.1"/>
    <property type="molecule type" value="Genomic_DNA"/>
</dbReference>
<dbReference type="Pfam" id="PF12796">
    <property type="entry name" value="Ank_2"/>
    <property type="match status" value="2"/>
</dbReference>
<evidence type="ECO:0000313" key="2">
    <source>
        <dbReference type="EMBL" id="KZM25694.1"/>
    </source>
</evidence>
<dbReference type="SMART" id="SM00248">
    <property type="entry name" value="ANK"/>
    <property type="match status" value="11"/>
</dbReference>
<dbReference type="InterPro" id="IPR013087">
    <property type="entry name" value="Znf_C2H2_type"/>
</dbReference>
<dbReference type="PRINTS" id="PR01415">
    <property type="entry name" value="ANKYRIN"/>
</dbReference>
<gene>
    <name evidence="2" type="ORF">ST47_g3160</name>
</gene>
<dbReference type="PROSITE" id="PS50088">
    <property type="entry name" value="ANK_REPEAT"/>
    <property type="match status" value="5"/>
</dbReference>
<evidence type="ECO:0000256" key="1">
    <source>
        <dbReference type="SAM" id="MobiDB-lite"/>
    </source>
</evidence>
<feature type="compositionally biased region" description="Polar residues" evidence="1">
    <location>
        <begin position="666"/>
        <end position="679"/>
    </location>
</feature>
<dbReference type="Gene3D" id="3.30.160.60">
    <property type="entry name" value="Classic Zinc Finger"/>
    <property type="match status" value="1"/>
</dbReference>
<feature type="region of interest" description="Disordered" evidence="1">
    <location>
        <begin position="650"/>
        <end position="679"/>
    </location>
</feature>
<accession>A0A163IC08</accession>
<feature type="region of interest" description="Disordered" evidence="1">
    <location>
        <begin position="80"/>
        <end position="113"/>
    </location>
</feature>
<dbReference type="InterPro" id="IPR051165">
    <property type="entry name" value="Multifunctional_ANK_Repeat"/>
</dbReference>
<name>A0A163IC08_DIDRA</name>
<dbReference type="InterPro" id="IPR036236">
    <property type="entry name" value="Znf_C2H2_sf"/>
</dbReference>
<dbReference type="SUPFAM" id="SSF48403">
    <property type="entry name" value="Ankyrin repeat"/>
    <property type="match status" value="2"/>
</dbReference>
<dbReference type="PROSITE" id="PS50297">
    <property type="entry name" value="ANK_REP_REGION"/>
    <property type="match status" value="4"/>
</dbReference>
<organism evidence="2 3">
    <name type="scientific">Didymella rabiei</name>
    <name type="common">Chickpea ascochyta blight fungus</name>
    <name type="synonym">Mycosphaerella rabiei</name>
    <dbReference type="NCBI Taxonomy" id="5454"/>
    <lineage>
        <taxon>Eukaryota</taxon>
        <taxon>Fungi</taxon>
        <taxon>Dikarya</taxon>
        <taxon>Ascomycota</taxon>
        <taxon>Pezizomycotina</taxon>
        <taxon>Dothideomycetes</taxon>
        <taxon>Pleosporomycetidae</taxon>
        <taxon>Pleosporales</taxon>
        <taxon>Pleosporineae</taxon>
        <taxon>Didymellaceae</taxon>
        <taxon>Ascochyta</taxon>
    </lineage>
</organism>
<dbReference type="OrthoDB" id="3792114at2759"/>
<proteinExistence type="predicted"/>
<dbReference type="PANTHER" id="PTHR24123">
    <property type="entry name" value="ANKYRIN REPEAT-CONTAINING"/>
    <property type="match status" value="1"/>
</dbReference>